<evidence type="ECO:0000313" key="2">
    <source>
        <dbReference type="Proteomes" id="UP000887540"/>
    </source>
</evidence>
<reference evidence="3" key="1">
    <citation type="submission" date="2022-11" db="UniProtKB">
        <authorList>
            <consortium name="WormBaseParasite"/>
        </authorList>
    </citation>
    <scope>IDENTIFICATION</scope>
</reference>
<name>A0A914ELP5_9BILA</name>
<feature type="compositionally biased region" description="Basic and acidic residues" evidence="1">
    <location>
        <begin position="202"/>
        <end position="226"/>
    </location>
</feature>
<dbReference type="Proteomes" id="UP000887540">
    <property type="component" value="Unplaced"/>
</dbReference>
<organism evidence="2 3">
    <name type="scientific">Acrobeloides nanus</name>
    <dbReference type="NCBI Taxonomy" id="290746"/>
    <lineage>
        <taxon>Eukaryota</taxon>
        <taxon>Metazoa</taxon>
        <taxon>Ecdysozoa</taxon>
        <taxon>Nematoda</taxon>
        <taxon>Chromadorea</taxon>
        <taxon>Rhabditida</taxon>
        <taxon>Tylenchina</taxon>
        <taxon>Cephalobomorpha</taxon>
        <taxon>Cephaloboidea</taxon>
        <taxon>Cephalobidae</taxon>
        <taxon>Acrobeloides</taxon>
    </lineage>
</organism>
<feature type="region of interest" description="Disordered" evidence="1">
    <location>
        <begin position="43"/>
        <end position="75"/>
    </location>
</feature>
<feature type="region of interest" description="Disordered" evidence="1">
    <location>
        <begin position="194"/>
        <end position="233"/>
    </location>
</feature>
<protein>
    <submittedName>
        <fullName evidence="3">Uncharacterized protein</fullName>
    </submittedName>
</protein>
<dbReference type="WBParaSite" id="ACRNAN_scaffold8853.g9154.t1">
    <property type="protein sequence ID" value="ACRNAN_scaffold8853.g9154.t1"/>
    <property type="gene ID" value="ACRNAN_scaffold8853.g9154"/>
</dbReference>
<sequence length="233" mass="26198">MARRKLIRRGSYGPHSKISLMENDVQLLQKLLKLGETIQELRNSRPVHRASSETSLASSLGEDEENDDWRPLEQRDNFSASMSAITRLYVDDEPPNVQYFSRKNSVLRIPIPPRSSNRMLGNKRIPRRPSELAKSGRLHLEDSGHSSGFSSSDSPPQHSPNAISDSLSSRSTLSDRLPVFEEIKIPRVSAGHRVSLPVGTVLEKEHRYTKYSRHESSDSGIRDDGSKSPPLLH</sequence>
<evidence type="ECO:0000256" key="1">
    <source>
        <dbReference type="SAM" id="MobiDB-lite"/>
    </source>
</evidence>
<proteinExistence type="predicted"/>
<feature type="region of interest" description="Disordered" evidence="1">
    <location>
        <begin position="110"/>
        <end position="171"/>
    </location>
</feature>
<evidence type="ECO:0000313" key="3">
    <source>
        <dbReference type="WBParaSite" id="ACRNAN_scaffold8853.g9154.t1"/>
    </source>
</evidence>
<feature type="compositionally biased region" description="Low complexity" evidence="1">
    <location>
        <begin position="145"/>
        <end position="156"/>
    </location>
</feature>
<accession>A0A914ELP5</accession>
<dbReference type="AlphaFoldDB" id="A0A914ELP5"/>
<keyword evidence="2" id="KW-1185">Reference proteome</keyword>